<dbReference type="Gene3D" id="3.40.50.300">
    <property type="entry name" value="P-loop containing nucleotide triphosphate hydrolases"/>
    <property type="match status" value="1"/>
</dbReference>
<dbReference type="SUPFAM" id="SSF52540">
    <property type="entry name" value="P-loop containing nucleoside triphosphate hydrolases"/>
    <property type="match status" value="1"/>
</dbReference>
<feature type="non-terminal residue" evidence="14">
    <location>
        <position position="572"/>
    </location>
</feature>
<reference evidence="14 15" key="1">
    <citation type="submission" date="2016-07" db="EMBL/GenBank/DDBJ databases">
        <title>Pervasive Adenine N6-methylation of Active Genes in Fungi.</title>
        <authorList>
            <consortium name="DOE Joint Genome Institute"/>
            <person name="Mondo S.J."/>
            <person name="Dannebaum R.O."/>
            <person name="Kuo R.C."/>
            <person name="Labutti K."/>
            <person name="Haridas S."/>
            <person name="Kuo A."/>
            <person name="Salamov A."/>
            <person name="Ahrendt S.R."/>
            <person name="Lipzen A."/>
            <person name="Sullivan W."/>
            <person name="Andreopoulos W.B."/>
            <person name="Clum A."/>
            <person name="Lindquist E."/>
            <person name="Daum C."/>
            <person name="Ramamoorthy G.K."/>
            <person name="Gryganskyi A."/>
            <person name="Culley D."/>
            <person name="Magnuson J.K."/>
            <person name="James T.Y."/>
            <person name="O'Malley M.A."/>
            <person name="Stajich J.E."/>
            <person name="Spatafora J.W."/>
            <person name="Visel A."/>
            <person name="Grigoriev I.V."/>
        </authorList>
    </citation>
    <scope>NUCLEOTIDE SEQUENCE [LARGE SCALE GENOMIC DNA]</scope>
    <source>
        <strain evidence="14 15">CBS 115471</strain>
    </source>
</reference>
<evidence type="ECO:0000256" key="3">
    <source>
        <dbReference type="ARBA" id="ARBA00022448"/>
    </source>
</evidence>
<dbReference type="GO" id="GO:0016887">
    <property type="term" value="F:ATP hydrolysis activity"/>
    <property type="evidence" value="ECO:0007669"/>
    <property type="project" value="InterPro"/>
</dbReference>
<comment type="caution">
    <text evidence="14">The sequence shown here is derived from an EMBL/GenBank/DDBJ whole genome shotgun (WGS) entry which is preliminary data.</text>
</comment>
<keyword evidence="15" id="KW-1185">Reference proteome</keyword>
<keyword evidence="8 11" id="KW-1133">Transmembrane helix</keyword>
<dbReference type="InterPro" id="IPR027417">
    <property type="entry name" value="P-loop_NTPase"/>
</dbReference>
<feature type="transmembrane region" description="Helical" evidence="11">
    <location>
        <begin position="186"/>
        <end position="206"/>
    </location>
</feature>
<keyword evidence="3" id="KW-0813">Transport</keyword>
<organism evidence="14 15">
    <name type="scientific">Clohesyomyces aquaticus</name>
    <dbReference type="NCBI Taxonomy" id="1231657"/>
    <lineage>
        <taxon>Eukaryota</taxon>
        <taxon>Fungi</taxon>
        <taxon>Dikarya</taxon>
        <taxon>Ascomycota</taxon>
        <taxon>Pezizomycotina</taxon>
        <taxon>Dothideomycetes</taxon>
        <taxon>Pleosporomycetidae</taxon>
        <taxon>Pleosporales</taxon>
        <taxon>Lindgomycetaceae</taxon>
        <taxon>Clohesyomyces</taxon>
    </lineage>
</organism>
<keyword evidence="10" id="KW-0325">Glycoprotein</keyword>
<proteinExistence type="inferred from homology"/>
<feature type="transmembrane region" description="Helical" evidence="11">
    <location>
        <begin position="84"/>
        <end position="107"/>
    </location>
</feature>
<dbReference type="STRING" id="1231657.A0A1Y1Z1K5"/>
<evidence type="ECO:0000256" key="7">
    <source>
        <dbReference type="ARBA" id="ARBA00022840"/>
    </source>
</evidence>
<dbReference type="GO" id="GO:0090374">
    <property type="term" value="P:oligopeptide export from mitochondrion"/>
    <property type="evidence" value="ECO:0007669"/>
    <property type="project" value="TreeGrafter"/>
</dbReference>
<evidence type="ECO:0000256" key="10">
    <source>
        <dbReference type="ARBA" id="ARBA00023180"/>
    </source>
</evidence>
<dbReference type="PANTHER" id="PTHR43394:SF1">
    <property type="entry name" value="ATP-BINDING CASSETTE SUB-FAMILY B MEMBER 10, MITOCHONDRIAL"/>
    <property type="match status" value="1"/>
</dbReference>
<keyword evidence="4 11" id="KW-0812">Transmembrane</keyword>
<gene>
    <name evidence="14" type="ORF">BCR34DRAFT_440703</name>
</gene>
<protein>
    <submittedName>
        <fullName evidence="14">p-loop containing nucleoside triphosphate hydrolase protein</fullName>
    </submittedName>
</protein>
<dbReference type="SMART" id="SM00382">
    <property type="entry name" value="AAA"/>
    <property type="match status" value="1"/>
</dbReference>
<dbReference type="SUPFAM" id="SSF90123">
    <property type="entry name" value="ABC transporter transmembrane region"/>
    <property type="match status" value="1"/>
</dbReference>
<feature type="transmembrane region" description="Helical" evidence="11">
    <location>
        <begin position="160"/>
        <end position="180"/>
    </location>
</feature>
<evidence type="ECO:0000256" key="5">
    <source>
        <dbReference type="ARBA" id="ARBA00022737"/>
    </source>
</evidence>
<dbReference type="CDD" id="cd18577">
    <property type="entry name" value="ABC_6TM_Pgp_ABCB1_D1_like"/>
    <property type="match status" value="1"/>
</dbReference>
<dbReference type="FunFam" id="3.40.50.300:FF:000240">
    <property type="entry name" value="ABC transporter B family member 20"/>
    <property type="match status" value="1"/>
</dbReference>
<dbReference type="InterPro" id="IPR003593">
    <property type="entry name" value="AAA+_ATPase"/>
</dbReference>
<keyword evidence="9 11" id="KW-0472">Membrane</keyword>
<feature type="domain" description="ABC transmembrane type-1" evidence="13">
    <location>
        <begin position="37"/>
        <end position="320"/>
    </location>
</feature>
<evidence type="ECO:0000256" key="4">
    <source>
        <dbReference type="ARBA" id="ARBA00022692"/>
    </source>
</evidence>
<dbReference type="PANTHER" id="PTHR43394">
    <property type="entry name" value="ATP-DEPENDENT PERMEASE MDL1, MITOCHONDRIAL"/>
    <property type="match status" value="1"/>
</dbReference>
<evidence type="ECO:0000256" key="9">
    <source>
        <dbReference type="ARBA" id="ARBA00023136"/>
    </source>
</evidence>
<dbReference type="Proteomes" id="UP000193144">
    <property type="component" value="Unassembled WGS sequence"/>
</dbReference>
<evidence type="ECO:0000256" key="1">
    <source>
        <dbReference type="ARBA" id="ARBA00004141"/>
    </source>
</evidence>
<evidence type="ECO:0000256" key="2">
    <source>
        <dbReference type="ARBA" id="ARBA00007577"/>
    </source>
</evidence>
<dbReference type="PROSITE" id="PS50929">
    <property type="entry name" value="ABC_TM1F"/>
    <property type="match status" value="1"/>
</dbReference>
<evidence type="ECO:0000313" key="14">
    <source>
        <dbReference type="EMBL" id="ORY03827.1"/>
    </source>
</evidence>
<dbReference type="Gene3D" id="1.20.1560.10">
    <property type="entry name" value="ABC transporter type 1, transmembrane domain"/>
    <property type="match status" value="1"/>
</dbReference>
<dbReference type="InterPro" id="IPR011527">
    <property type="entry name" value="ABC1_TM_dom"/>
</dbReference>
<dbReference type="GO" id="GO:0005743">
    <property type="term" value="C:mitochondrial inner membrane"/>
    <property type="evidence" value="ECO:0007669"/>
    <property type="project" value="TreeGrafter"/>
</dbReference>
<feature type="domain" description="ABC transporter" evidence="12">
    <location>
        <begin position="365"/>
        <end position="571"/>
    </location>
</feature>
<sequence>PIPDHEALAQQIATPLRNIGYFQLFRYATRKDLAIIAFSSLCAALAGAILTMPAVVIGLLVGSIQRIWIGASGVDQVSGELTRYTIFFVYLFAGELVTCYIAAIGFIRTGIVLSSRIREQYLAALLRQNIAFFDSVGAGEIATHMTADANLIRDGISEKVSVAVQCTSSVVTAFIIGFIHDWRLTLIMSSGPVCIALGLAFGGAIVTKYRQQWLGEIADAGTITEEAFSSIRTLVGLNAQTELSVRYEAMLANSERWANKARTAGGALLGAVYAVVYMSIGLGFWMGSRLLVAGTTSYIDILTIVLAIVTGISALSNVITPLQAFAVATAAGSRLYSTIERMPPESLSRPQGKCLESVTGQIELRKVRHIYPARPEITVLNELDLVIEAGKTTAIVGPSGSGKSTIIELIERFYNPLSGDILLDGHRLQNLEIRWLRQQISLVQQSPTLFATTIFENIRHGLVDTQYENLSNEEVQSLVYKAADTANAHKFITELPDGYDTLVGETGGLLSGGQKQRIAIARALVRNPKILLLDEATSALDSQSEAHVQAAIAKASQGRTTVTVAHRLSTIK</sequence>
<evidence type="ECO:0000256" key="11">
    <source>
        <dbReference type="SAM" id="Phobius"/>
    </source>
</evidence>
<dbReference type="InterPro" id="IPR039421">
    <property type="entry name" value="Type_1_exporter"/>
</dbReference>
<dbReference type="PROSITE" id="PS00211">
    <property type="entry name" value="ABC_TRANSPORTER_1"/>
    <property type="match status" value="1"/>
</dbReference>
<evidence type="ECO:0000259" key="12">
    <source>
        <dbReference type="PROSITE" id="PS50893"/>
    </source>
</evidence>
<dbReference type="OrthoDB" id="6500128at2759"/>
<evidence type="ECO:0000256" key="6">
    <source>
        <dbReference type="ARBA" id="ARBA00022741"/>
    </source>
</evidence>
<evidence type="ECO:0000259" key="13">
    <source>
        <dbReference type="PROSITE" id="PS50929"/>
    </source>
</evidence>
<name>A0A1Y1Z1K5_9PLEO</name>
<keyword evidence="7" id="KW-0067">ATP-binding</keyword>
<dbReference type="InterPro" id="IPR003439">
    <property type="entry name" value="ABC_transporter-like_ATP-bd"/>
</dbReference>
<dbReference type="InterPro" id="IPR017871">
    <property type="entry name" value="ABC_transporter-like_CS"/>
</dbReference>
<keyword evidence="14" id="KW-0378">Hydrolase</keyword>
<dbReference type="AlphaFoldDB" id="A0A1Y1Z1K5"/>
<dbReference type="GO" id="GO:0015421">
    <property type="term" value="F:ABC-type oligopeptide transporter activity"/>
    <property type="evidence" value="ECO:0007669"/>
    <property type="project" value="TreeGrafter"/>
</dbReference>
<keyword evidence="6" id="KW-0547">Nucleotide-binding</keyword>
<feature type="transmembrane region" description="Helical" evidence="11">
    <location>
        <begin position="33"/>
        <end position="64"/>
    </location>
</feature>
<feature type="transmembrane region" description="Helical" evidence="11">
    <location>
        <begin position="298"/>
        <end position="319"/>
    </location>
</feature>
<evidence type="ECO:0000313" key="15">
    <source>
        <dbReference type="Proteomes" id="UP000193144"/>
    </source>
</evidence>
<accession>A0A1Y1Z1K5</accession>
<keyword evidence="5" id="KW-0677">Repeat</keyword>
<dbReference type="Pfam" id="PF00005">
    <property type="entry name" value="ABC_tran"/>
    <property type="match status" value="1"/>
</dbReference>
<feature type="non-terminal residue" evidence="14">
    <location>
        <position position="1"/>
    </location>
</feature>
<dbReference type="Pfam" id="PF00664">
    <property type="entry name" value="ABC_membrane"/>
    <property type="match status" value="1"/>
</dbReference>
<dbReference type="EMBL" id="MCFA01000142">
    <property type="protein sequence ID" value="ORY03827.1"/>
    <property type="molecule type" value="Genomic_DNA"/>
</dbReference>
<comment type="subcellular location">
    <subcellularLocation>
        <location evidence="1">Membrane</location>
        <topology evidence="1">Multi-pass membrane protein</topology>
    </subcellularLocation>
</comment>
<dbReference type="GO" id="GO:0005524">
    <property type="term" value="F:ATP binding"/>
    <property type="evidence" value="ECO:0007669"/>
    <property type="project" value="UniProtKB-KW"/>
</dbReference>
<evidence type="ECO:0000256" key="8">
    <source>
        <dbReference type="ARBA" id="ARBA00022989"/>
    </source>
</evidence>
<dbReference type="InterPro" id="IPR036640">
    <property type="entry name" value="ABC1_TM_sf"/>
</dbReference>
<dbReference type="PROSITE" id="PS50893">
    <property type="entry name" value="ABC_TRANSPORTER_2"/>
    <property type="match status" value="1"/>
</dbReference>
<feature type="transmembrane region" description="Helical" evidence="11">
    <location>
        <begin position="266"/>
        <end position="286"/>
    </location>
</feature>
<comment type="similarity">
    <text evidence="2">Belongs to the ABC transporter superfamily. ABCB family. Multidrug resistance exporter (TC 3.A.1.201) subfamily.</text>
</comment>